<keyword evidence="2" id="KW-1185">Reference proteome</keyword>
<reference evidence="1 2" key="1">
    <citation type="submission" date="2018-06" db="EMBL/GenBank/DDBJ databases">
        <title>Fusarium incarnatum-equiseti species complex species 28.</title>
        <authorList>
            <person name="Gardiner D.M."/>
        </authorList>
    </citation>
    <scope>NUCLEOTIDE SEQUENCE [LARGE SCALE GENOMIC DNA]</scope>
    <source>
        <strain evidence="1 2">FIESC_28</strain>
    </source>
</reference>
<dbReference type="EMBL" id="QKXC01000052">
    <property type="protein sequence ID" value="RBR24733.1"/>
    <property type="molecule type" value="Genomic_DNA"/>
</dbReference>
<dbReference type="OrthoDB" id="10485910at2759"/>
<comment type="caution">
    <text evidence="1">The sequence shown here is derived from an EMBL/GenBank/DDBJ whole genome shotgun (WGS) entry which is preliminary data.</text>
</comment>
<gene>
    <name evidence="1" type="ORF">FIESC28_02506</name>
</gene>
<evidence type="ECO:0000313" key="1">
    <source>
        <dbReference type="EMBL" id="RBR24733.1"/>
    </source>
</evidence>
<dbReference type="AlphaFoldDB" id="A0A366S5Y3"/>
<dbReference type="Proteomes" id="UP000253153">
    <property type="component" value="Unassembled WGS sequence"/>
</dbReference>
<dbReference type="GeneID" id="41991951"/>
<evidence type="ECO:0000313" key="2">
    <source>
        <dbReference type="Proteomes" id="UP000253153"/>
    </source>
</evidence>
<protein>
    <submittedName>
        <fullName evidence="1">Uncharacterized protein</fullName>
    </submittedName>
</protein>
<dbReference type="RefSeq" id="XP_031019324.1">
    <property type="nucleotide sequence ID" value="XM_031156655.1"/>
</dbReference>
<accession>A0A366S5Y3</accession>
<name>A0A366S5Y3_9HYPO</name>
<organism evidence="1 2">
    <name type="scientific">Fusarium coffeatum</name>
    <dbReference type="NCBI Taxonomy" id="231269"/>
    <lineage>
        <taxon>Eukaryota</taxon>
        <taxon>Fungi</taxon>
        <taxon>Dikarya</taxon>
        <taxon>Ascomycota</taxon>
        <taxon>Pezizomycotina</taxon>
        <taxon>Sordariomycetes</taxon>
        <taxon>Hypocreomycetidae</taxon>
        <taxon>Hypocreales</taxon>
        <taxon>Nectriaceae</taxon>
        <taxon>Fusarium</taxon>
        <taxon>Fusarium incarnatum-equiseti species complex</taxon>
    </lineage>
</organism>
<sequence>MLEYFKTPEEFEEYLFLTPSEIWSTFAEQFELAINNVKEDKDSDEELMGRMTALENMPRERAEGEGPPSEEFIDDDAQLVENGSFLGVKLAQKKVAIEKEGEKQAKAIRAKEREGH</sequence>
<proteinExistence type="predicted"/>